<gene>
    <name evidence="1" type="ORF">BK750_00025</name>
</gene>
<organism evidence="1 2">
    <name type="scientific">Bacillus thuringiensis subsp. jegathesan</name>
    <dbReference type="NCBI Taxonomy" id="56955"/>
    <lineage>
        <taxon>Bacteria</taxon>
        <taxon>Bacillati</taxon>
        <taxon>Bacillota</taxon>
        <taxon>Bacilli</taxon>
        <taxon>Bacillales</taxon>
        <taxon>Bacillaceae</taxon>
        <taxon>Bacillus</taxon>
        <taxon>Bacillus cereus group</taxon>
    </lineage>
</organism>
<dbReference type="AlphaFoldDB" id="A0A9X6MR58"/>
<protein>
    <submittedName>
        <fullName evidence="1">Uncharacterized protein</fullName>
    </submittedName>
</protein>
<accession>A0A9X6MR58</accession>
<dbReference type="Proteomes" id="UP000194853">
    <property type="component" value="Unassembled WGS sequence"/>
</dbReference>
<name>A0A9X6MR58_BACTJ</name>
<sequence>MYINSHLYKFKHRYDIEWLKEHNEWCERDIRRLEEVIKDIREYQINLYEHAQRIINTEMKNVVTLIRRRNSSSNRVEYFVRLEIRPLIKEISIEGEKVYGTYKENKMFSGKERHNAFKYAKELATKYNCEIERAGFPRK</sequence>
<evidence type="ECO:0000313" key="1">
    <source>
        <dbReference type="EMBL" id="OUB78410.1"/>
    </source>
</evidence>
<evidence type="ECO:0000313" key="2">
    <source>
        <dbReference type="Proteomes" id="UP000194853"/>
    </source>
</evidence>
<comment type="caution">
    <text evidence="1">The sequence shown here is derived from an EMBL/GenBank/DDBJ whole genome shotgun (WGS) entry which is preliminary data.</text>
</comment>
<dbReference type="EMBL" id="MOOS01000002">
    <property type="protein sequence ID" value="OUB78410.1"/>
    <property type="molecule type" value="Genomic_DNA"/>
</dbReference>
<proteinExistence type="predicted"/>
<dbReference type="RefSeq" id="WP_086403521.1">
    <property type="nucleotide sequence ID" value="NZ_MOOS01000002.1"/>
</dbReference>
<reference evidence="1 2" key="1">
    <citation type="submission" date="2016-10" db="EMBL/GenBank/DDBJ databases">
        <title>Comparative genomics of Bacillus thuringiensis reveals a path to pathogens against multiple invertebrate hosts.</title>
        <authorList>
            <person name="Zheng J."/>
            <person name="Gao Q."/>
            <person name="Liu H."/>
            <person name="Peng D."/>
            <person name="Ruan L."/>
            <person name="Sun M."/>
        </authorList>
    </citation>
    <scope>NUCLEOTIDE SEQUENCE [LARGE SCALE GENOMIC DNA]</scope>
    <source>
        <strain evidence="1">BGSC 4CF1</strain>
    </source>
</reference>